<evidence type="ECO:0000313" key="2">
    <source>
        <dbReference type="EMBL" id="KKN13805.1"/>
    </source>
</evidence>
<name>A0A0F9N2N3_9ZZZZ</name>
<comment type="caution">
    <text evidence="2">The sequence shown here is derived from an EMBL/GenBank/DDBJ whole genome shotgun (WGS) entry which is preliminary data.</text>
</comment>
<dbReference type="GO" id="GO:0005524">
    <property type="term" value="F:ATP binding"/>
    <property type="evidence" value="ECO:0007669"/>
    <property type="project" value="InterPro"/>
</dbReference>
<dbReference type="EMBL" id="LAZR01003882">
    <property type="protein sequence ID" value="KKN13805.1"/>
    <property type="molecule type" value="Genomic_DNA"/>
</dbReference>
<dbReference type="SUPFAM" id="SSF52540">
    <property type="entry name" value="P-loop containing nucleoside triphosphate hydrolases"/>
    <property type="match status" value="1"/>
</dbReference>
<gene>
    <name evidence="2" type="ORF">LCGC14_1002530</name>
</gene>
<protein>
    <recommendedName>
        <fullName evidence="1">AAA+ ATPase domain-containing protein</fullName>
    </recommendedName>
</protein>
<dbReference type="SMART" id="SM00382">
    <property type="entry name" value="AAA"/>
    <property type="match status" value="1"/>
</dbReference>
<dbReference type="InterPro" id="IPR027417">
    <property type="entry name" value="P-loop_NTPase"/>
</dbReference>
<dbReference type="Gene3D" id="3.40.50.300">
    <property type="entry name" value="P-loop containing nucleotide triphosphate hydrolases"/>
    <property type="match status" value="1"/>
</dbReference>
<proteinExistence type="predicted"/>
<organism evidence="2">
    <name type="scientific">marine sediment metagenome</name>
    <dbReference type="NCBI Taxonomy" id="412755"/>
    <lineage>
        <taxon>unclassified sequences</taxon>
        <taxon>metagenomes</taxon>
        <taxon>ecological metagenomes</taxon>
    </lineage>
</organism>
<reference evidence="2" key="1">
    <citation type="journal article" date="2015" name="Nature">
        <title>Complex archaea that bridge the gap between prokaryotes and eukaryotes.</title>
        <authorList>
            <person name="Spang A."/>
            <person name="Saw J.H."/>
            <person name="Jorgensen S.L."/>
            <person name="Zaremba-Niedzwiedzka K."/>
            <person name="Martijn J."/>
            <person name="Lind A.E."/>
            <person name="van Eijk R."/>
            <person name="Schleper C."/>
            <person name="Guy L."/>
            <person name="Ettema T.J."/>
        </authorList>
    </citation>
    <scope>NUCLEOTIDE SEQUENCE</scope>
</reference>
<dbReference type="GO" id="GO:0016887">
    <property type="term" value="F:ATP hydrolysis activity"/>
    <property type="evidence" value="ECO:0007669"/>
    <property type="project" value="InterPro"/>
</dbReference>
<sequence length="273" mass="31503">MDRFSKSEVSQLVALRRKTIGKCEEGCSDGWISKGKEQSSNEAQELVPCDCRKVFLYLKELVFAKIPNEYWNLELAELTITPNLVLAEVGKYFKYFRSACENGLSFCFLGVNGIGKTSLLAEVGKKAILEGLSTVYLTSQDYINLKMLNDYEAVERVEEKSDVVLLDELDKPYRKKGSDYVITQMENFFRKTLPRNRMVHLASNWSKEMIKKHLGESVYSIMNRKMRFLTLLGEDLSEDINKNWSKKLVGQKVTYLNEYLVGMARKMKRFSDD</sequence>
<dbReference type="AlphaFoldDB" id="A0A0F9N2N3"/>
<feature type="domain" description="AAA+ ATPase" evidence="1">
    <location>
        <begin position="102"/>
        <end position="238"/>
    </location>
</feature>
<dbReference type="Pfam" id="PF00004">
    <property type="entry name" value="AAA"/>
    <property type="match status" value="1"/>
</dbReference>
<dbReference type="InterPro" id="IPR003959">
    <property type="entry name" value="ATPase_AAA_core"/>
</dbReference>
<dbReference type="InterPro" id="IPR003593">
    <property type="entry name" value="AAA+_ATPase"/>
</dbReference>
<evidence type="ECO:0000259" key="1">
    <source>
        <dbReference type="SMART" id="SM00382"/>
    </source>
</evidence>
<accession>A0A0F9N2N3</accession>